<gene>
    <name evidence="2" type="ORF">F511_40053</name>
</gene>
<dbReference type="Pfam" id="PF09810">
    <property type="entry name" value="Exo5"/>
    <property type="match status" value="2"/>
</dbReference>
<evidence type="ECO:0000313" key="2">
    <source>
        <dbReference type="EMBL" id="KZV49940.1"/>
    </source>
</evidence>
<organism evidence="2 3">
    <name type="scientific">Dorcoceras hygrometricum</name>
    <dbReference type="NCBI Taxonomy" id="472368"/>
    <lineage>
        <taxon>Eukaryota</taxon>
        <taxon>Viridiplantae</taxon>
        <taxon>Streptophyta</taxon>
        <taxon>Embryophyta</taxon>
        <taxon>Tracheophyta</taxon>
        <taxon>Spermatophyta</taxon>
        <taxon>Magnoliopsida</taxon>
        <taxon>eudicotyledons</taxon>
        <taxon>Gunneridae</taxon>
        <taxon>Pentapetalae</taxon>
        <taxon>asterids</taxon>
        <taxon>lamiids</taxon>
        <taxon>Lamiales</taxon>
        <taxon>Gesneriaceae</taxon>
        <taxon>Didymocarpoideae</taxon>
        <taxon>Trichosporeae</taxon>
        <taxon>Loxocarpinae</taxon>
        <taxon>Dorcoceras</taxon>
    </lineage>
</organism>
<dbReference type="GO" id="GO:0045145">
    <property type="term" value="F:single-stranded DNA 5'-3' DNA exonuclease activity"/>
    <property type="evidence" value="ECO:0007669"/>
    <property type="project" value="InterPro"/>
</dbReference>
<proteinExistence type="inferred from homology"/>
<dbReference type="PANTHER" id="PTHR14464">
    <property type="entry name" value="EXONUCLEASE V"/>
    <property type="match status" value="1"/>
</dbReference>
<dbReference type="PANTHER" id="PTHR14464:SF4">
    <property type="entry name" value="EXONUCLEASE V"/>
    <property type="match status" value="1"/>
</dbReference>
<dbReference type="Proteomes" id="UP000250235">
    <property type="component" value="Unassembled WGS sequence"/>
</dbReference>
<dbReference type="GO" id="GO:0005634">
    <property type="term" value="C:nucleus"/>
    <property type="evidence" value="ECO:0007669"/>
    <property type="project" value="TreeGrafter"/>
</dbReference>
<comment type="similarity">
    <text evidence="1">Belongs to the EXO5 family.</text>
</comment>
<dbReference type="InterPro" id="IPR019190">
    <property type="entry name" value="EXOV"/>
</dbReference>
<protein>
    <submittedName>
        <fullName evidence="2">Exonuclease V, chloroplastic</fullName>
    </submittedName>
</protein>
<dbReference type="AlphaFoldDB" id="A0A2Z7CS82"/>
<keyword evidence="2" id="KW-0269">Exonuclease</keyword>
<reference evidence="2 3" key="1">
    <citation type="journal article" date="2015" name="Proc. Natl. Acad. Sci. U.S.A.">
        <title>The resurrection genome of Boea hygrometrica: A blueprint for survival of dehydration.</title>
        <authorList>
            <person name="Xiao L."/>
            <person name="Yang G."/>
            <person name="Zhang L."/>
            <person name="Yang X."/>
            <person name="Zhao S."/>
            <person name="Ji Z."/>
            <person name="Zhou Q."/>
            <person name="Hu M."/>
            <person name="Wang Y."/>
            <person name="Chen M."/>
            <person name="Xu Y."/>
            <person name="Jin H."/>
            <person name="Xiao X."/>
            <person name="Hu G."/>
            <person name="Bao F."/>
            <person name="Hu Y."/>
            <person name="Wan P."/>
            <person name="Li L."/>
            <person name="Deng X."/>
            <person name="Kuang T."/>
            <person name="Xiang C."/>
            <person name="Zhu J.K."/>
            <person name="Oliver M.J."/>
            <person name="He Y."/>
        </authorList>
    </citation>
    <scope>NUCLEOTIDE SEQUENCE [LARGE SCALE GENOMIC DNA]</scope>
    <source>
        <strain evidence="3">cv. XS01</strain>
    </source>
</reference>
<keyword evidence="2" id="KW-0540">Nuclease</keyword>
<sequence>MTPSPTRPPAAAKFPVEIITEEEMSLIEDAFSSAAPPSVRFDRNVRSISSISRLAKRRLSGCTELGDLDMEDSGRVVGSDSPKRKSRVLESFLHRFRIRRGRGLSVTDITSTEWCEKKMEFCLLLGRPKRTEAMKAGCARHVQLEEEVVKRMKIDLESTEDIWAVKFVNFISGVNQLLFDGLTRELPVVGFAEGVWMVGIIDEIQMSMVESERIPILIDTKTRVRATLPAEPQRRNGRLQLMCYKHLWDSLVTNKFPAQKFFDYFSLNPHYILSPEVRRVTEKSGFPSEAVFLIKASKAKQHLFFNCIEPWGARTSSRKASLCIPPYYTYYERVLHDHADKTCLTFFLADSNLSLYFQTLDDLVRYFQNSCCLLPQAKDQLLLRYELQEDQSLLGEDKFDYAPEWFEKQINSCLEVWRGEREAICTPTKERWKCKFCEFSSRCPANSNNDDSTASPENQDILSLEI</sequence>
<dbReference type="EMBL" id="KQ992626">
    <property type="protein sequence ID" value="KZV49940.1"/>
    <property type="molecule type" value="Genomic_DNA"/>
</dbReference>
<name>A0A2Z7CS82_9LAMI</name>
<evidence type="ECO:0000256" key="1">
    <source>
        <dbReference type="ARBA" id="ARBA00009797"/>
    </source>
</evidence>
<dbReference type="OrthoDB" id="354769at2759"/>
<accession>A0A2Z7CS82</accession>
<dbReference type="GO" id="GO:0036297">
    <property type="term" value="P:interstrand cross-link repair"/>
    <property type="evidence" value="ECO:0007669"/>
    <property type="project" value="TreeGrafter"/>
</dbReference>
<evidence type="ECO:0000313" key="3">
    <source>
        <dbReference type="Proteomes" id="UP000250235"/>
    </source>
</evidence>
<keyword evidence="3" id="KW-1185">Reference proteome</keyword>
<keyword evidence="2" id="KW-0378">Hydrolase</keyword>